<comment type="caution">
    <text evidence="1">The sequence shown here is derived from an EMBL/GenBank/DDBJ whole genome shotgun (WGS) entry which is preliminary data.</text>
</comment>
<dbReference type="PANTHER" id="PTHR47331">
    <property type="entry name" value="PHD-TYPE DOMAIN-CONTAINING PROTEIN"/>
    <property type="match status" value="1"/>
</dbReference>
<sequence>MLRTRKHAYLFSCDIPHMFRRIEINPEERHFQKFLWKHGLNESVQIYKLKTVTSGTTPACHLSTRVLKQLPIDEEDNFPIAANIVQQDVHLDDILTGCSN</sequence>
<keyword evidence="2" id="KW-1185">Reference proteome</keyword>
<dbReference type="Proteomes" id="UP000887013">
    <property type="component" value="Unassembled WGS sequence"/>
</dbReference>
<dbReference type="AlphaFoldDB" id="A0A8X6NKF1"/>
<name>A0A8X6NKF1_NEPPI</name>
<dbReference type="OrthoDB" id="8052806at2759"/>
<evidence type="ECO:0000313" key="1">
    <source>
        <dbReference type="EMBL" id="GFT19529.1"/>
    </source>
</evidence>
<reference evidence="1" key="1">
    <citation type="submission" date="2020-08" db="EMBL/GenBank/DDBJ databases">
        <title>Multicomponent nature underlies the extraordinary mechanical properties of spider dragline silk.</title>
        <authorList>
            <person name="Kono N."/>
            <person name="Nakamura H."/>
            <person name="Mori M."/>
            <person name="Yoshida Y."/>
            <person name="Ohtoshi R."/>
            <person name="Malay A.D."/>
            <person name="Moran D.A.P."/>
            <person name="Tomita M."/>
            <person name="Numata K."/>
            <person name="Arakawa K."/>
        </authorList>
    </citation>
    <scope>NUCLEOTIDE SEQUENCE</scope>
</reference>
<proteinExistence type="predicted"/>
<accession>A0A8X6NKF1</accession>
<evidence type="ECO:0000313" key="2">
    <source>
        <dbReference type="Proteomes" id="UP000887013"/>
    </source>
</evidence>
<organism evidence="1 2">
    <name type="scientific">Nephila pilipes</name>
    <name type="common">Giant wood spider</name>
    <name type="synonym">Nephila maculata</name>
    <dbReference type="NCBI Taxonomy" id="299642"/>
    <lineage>
        <taxon>Eukaryota</taxon>
        <taxon>Metazoa</taxon>
        <taxon>Ecdysozoa</taxon>
        <taxon>Arthropoda</taxon>
        <taxon>Chelicerata</taxon>
        <taxon>Arachnida</taxon>
        <taxon>Araneae</taxon>
        <taxon>Araneomorphae</taxon>
        <taxon>Entelegynae</taxon>
        <taxon>Araneoidea</taxon>
        <taxon>Nephilidae</taxon>
        <taxon>Nephila</taxon>
    </lineage>
</organism>
<protein>
    <submittedName>
        <fullName evidence="1">Integrase catalytic domain-containing protein</fullName>
    </submittedName>
</protein>
<gene>
    <name evidence="1" type="primary">AVEN_161053_1</name>
    <name evidence="1" type="ORF">NPIL_587241</name>
</gene>
<dbReference type="EMBL" id="BMAW01105496">
    <property type="protein sequence ID" value="GFT19529.1"/>
    <property type="molecule type" value="Genomic_DNA"/>
</dbReference>